<dbReference type="EMBL" id="BMAR01000006">
    <property type="protein sequence ID" value="GFR44043.1"/>
    <property type="molecule type" value="Genomic_DNA"/>
</dbReference>
<keyword evidence="2" id="KW-0812">Transmembrane</keyword>
<evidence type="ECO:0000313" key="3">
    <source>
        <dbReference type="EMBL" id="GFR44043.1"/>
    </source>
</evidence>
<protein>
    <recommendedName>
        <fullName evidence="5">Glycosyltransferase family 69 protein</fullName>
    </recommendedName>
</protein>
<keyword evidence="2" id="KW-0472">Membrane</keyword>
<proteinExistence type="predicted"/>
<dbReference type="AlphaFoldDB" id="A0AAD3HKI6"/>
<keyword evidence="4" id="KW-1185">Reference proteome</keyword>
<dbReference type="PANTHER" id="PTHR34144:SF7">
    <property type="entry name" value="EXPORT PROTEIN (CAP59), PUTATIVE (AFU_ORTHOLOGUE AFUA_7G05020)-RELATED"/>
    <property type="match status" value="1"/>
</dbReference>
<feature type="region of interest" description="Disordered" evidence="1">
    <location>
        <begin position="394"/>
        <end position="416"/>
    </location>
</feature>
<dbReference type="Proteomes" id="UP001054857">
    <property type="component" value="Unassembled WGS sequence"/>
</dbReference>
<evidence type="ECO:0000256" key="2">
    <source>
        <dbReference type="SAM" id="Phobius"/>
    </source>
</evidence>
<dbReference type="Pfam" id="PF11735">
    <property type="entry name" value="CAP59_mtransfer"/>
    <property type="match status" value="1"/>
</dbReference>
<dbReference type="InterPro" id="IPR021047">
    <property type="entry name" value="Mannosyltransferase_CMT1"/>
</dbReference>
<feature type="transmembrane region" description="Helical" evidence="2">
    <location>
        <begin position="21"/>
        <end position="44"/>
    </location>
</feature>
<evidence type="ECO:0000313" key="4">
    <source>
        <dbReference type="Proteomes" id="UP001054857"/>
    </source>
</evidence>
<evidence type="ECO:0000256" key="1">
    <source>
        <dbReference type="SAM" id="MobiDB-lite"/>
    </source>
</evidence>
<feature type="compositionally biased region" description="Low complexity" evidence="1">
    <location>
        <begin position="468"/>
        <end position="478"/>
    </location>
</feature>
<gene>
    <name evidence="3" type="ORF">Agub_g5203</name>
</gene>
<keyword evidence="2" id="KW-1133">Transmembrane helix</keyword>
<comment type="caution">
    <text evidence="3">The sequence shown here is derived from an EMBL/GenBank/DDBJ whole genome shotgun (WGS) entry which is preliminary data.</text>
</comment>
<evidence type="ECO:0008006" key="5">
    <source>
        <dbReference type="Google" id="ProtNLM"/>
    </source>
</evidence>
<organism evidence="3 4">
    <name type="scientific">Astrephomene gubernaculifera</name>
    <dbReference type="NCBI Taxonomy" id="47775"/>
    <lineage>
        <taxon>Eukaryota</taxon>
        <taxon>Viridiplantae</taxon>
        <taxon>Chlorophyta</taxon>
        <taxon>core chlorophytes</taxon>
        <taxon>Chlorophyceae</taxon>
        <taxon>CS clade</taxon>
        <taxon>Chlamydomonadales</taxon>
        <taxon>Astrephomenaceae</taxon>
        <taxon>Astrephomene</taxon>
    </lineage>
</organism>
<dbReference type="PANTHER" id="PTHR34144">
    <property type="entry name" value="CHROMOSOME 8, WHOLE GENOME SHOTGUN SEQUENCE"/>
    <property type="match status" value="1"/>
</dbReference>
<sequence length="570" mass="62093">MPHRRQTIGRRLLAATFMCGRLPRVAVAVLLCVAIFQVFLIHLWHRFHQSRDLMGELPRLQSAFAVPRAGGYYTMTTATATCERLVSTYDEDNTLAKLFLLARQAGIVVPCHDSALRGLNFSVCSKKCIIAANLHNSMEVIPNMIVQLIWTAHLLGPANILVSIYESGSKDATADWLQLLRAVLGYLSVPHIITTGGITREPGQDRIAYLASVRQAAVDQVLANCNKYATNFCNSSRIVYVNDVLFNAPSMVRLLQYGNEDMACGMDFEPILADHPMSEQRSYMTGHLLQTWHLPRPLASSLASSTLAFRLWKKAYRRSATLLRLLPLSFYDIWVARDVAGDRFTRPAPFTHHGPTAARIQAGLPVSAYCCWNGLIALAAQPLLSRRIAFRAHRPPPHRNGPADDGGGVADRAHNSGGDNECAASECSLLCDDFHRLGRSRIVIDPSVRVAYRAVAAERIFLGSSSTSISSALSSSSSSGGGGDDPRVTAEPADLLPHVEWSPWLISDLEAWRVEQGLPSTVECCGLEPGRDGVDFEHGCVRIPSLAGTVVSVVASRNGGNGSGSDGDRK</sequence>
<reference evidence="3 4" key="1">
    <citation type="journal article" date="2021" name="Sci. Rep.">
        <title>Genome sequencing of the multicellular alga Astrephomene provides insights into convergent evolution of germ-soma differentiation.</title>
        <authorList>
            <person name="Yamashita S."/>
            <person name="Yamamoto K."/>
            <person name="Matsuzaki R."/>
            <person name="Suzuki S."/>
            <person name="Yamaguchi H."/>
            <person name="Hirooka S."/>
            <person name="Minakuchi Y."/>
            <person name="Miyagishima S."/>
            <person name="Kawachi M."/>
            <person name="Toyoda A."/>
            <person name="Nozaki H."/>
        </authorList>
    </citation>
    <scope>NUCLEOTIDE SEQUENCE [LARGE SCALE GENOMIC DNA]</scope>
    <source>
        <strain evidence="3 4">NIES-4017</strain>
    </source>
</reference>
<accession>A0AAD3HKI6</accession>
<name>A0AAD3HKI6_9CHLO</name>
<feature type="region of interest" description="Disordered" evidence="1">
    <location>
        <begin position="468"/>
        <end position="490"/>
    </location>
</feature>